<dbReference type="OrthoDB" id="424310at2759"/>
<dbReference type="PANTHER" id="PTHR45703:SF1">
    <property type="entry name" value="DYNEINS HEAVY CHAIN"/>
    <property type="match status" value="1"/>
</dbReference>
<accession>A0A8S9Y7A8</accession>
<organism evidence="2 3">
    <name type="scientific">Apolygus lucorum</name>
    <name type="common">Small green plant bug</name>
    <name type="synonym">Lygocoris lucorum</name>
    <dbReference type="NCBI Taxonomy" id="248454"/>
    <lineage>
        <taxon>Eukaryota</taxon>
        <taxon>Metazoa</taxon>
        <taxon>Ecdysozoa</taxon>
        <taxon>Arthropoda</taxon>
        <taxon>Hexapoda</taxon>
        <taxon>Insecta</taxon>
        <taxon>Pterygota</taxon>
        <taxon>Neoptera</taxon>
        <taxon>Paraneoptera</taxon>
        <taxon>Hemiptera</taxon>
        <taxon>Heteroptera</taxon>
        <taxon>Panheteroptera</taxon>
        <taxon>Cimicomorpha</taxon>
        <taxon>Miridae</taxon>
        <taxon>Mirini</taxon>
        <taxon>Apolygus</taxon>
    </lineage>
</organism>
<evidence type="ECO:0000313" key="3">
    <source>
        <dbReference type="Proteomes" id="UP000466442"/>
    </source>
</evidence>
<keyword evidence="1" id="KW-0175">Coiled coil</keyword>
<dbReference type="GO" id="GO:0045505">
    <property type="term" value="F:dynein intermediate chain binding"/>
    <property type="evidence" value="ECO:0007669"/>
    <property type="project" value="InterPro"/>
</dbReference>
<comment type="caution">
    <text evidence="2">The sequence shown here is derived from an EMBL/GenBank/DDBJ whole genome shotgun (WGS) entry which is preliminary data.</text>
</comment>
<dbReference type="EMBL" id="WIXP02000001">
    <property type="protein sequence ID" value="KAF6216206.1"/>
    <property type="molecule type" value="Genomic_DNA"/>
</dbReference>
<dbReference type="InterPro" id="IPR026983">
    <property type="entry name" value="DHC"/>
</dbReference>
<evidence type="ECO:0000313" key="2">
    <source>
        <dbReference type="EMBL" id="KAF6216206.1"/>
    </source>
</evidence>
<evidence type="ECO:0000256" key="1">
    <source>
        <dbReference type="SAM" id="Coils"/>
    </source>
</evidence>
<dbReference type="AlphaFoldDB" id="A0A8S9Y7A8"/>
<proteinExistence type="predicted"/>
<dbReference type="GO" id="GO:0007018">
    <property type="term" value="P:microtubule-based movement"/>
    <property type="evidence" value="ECO:0007669"/>
    <property type="project" value="InterPro"/>
</dbReference>
<dbReference type="PANTHER" id="PTHR45703">
    <property type="entry name" value="DYNEIN HEAVY CHAIN"/>
    <property type="match status" value="1"/>
</dbReference>
<protein>
    <submittedName>
        <fullName evidence="2">Uncharacterized protein</fullName>
    </submittedName>
</protein>
<reference evidence="2" key="1">
    <citation type="journal article" date="2021" name="Mol. Ecol. Resour.">
        <title>Apolygus lucorum genome provides insights into omnivorousness and mesophyll feeding.</title>
        <authorList>
            <person name="Liu Y."/>
            <person name="Liu H."/>
            <person name="Wang H."/>
            <person name="Huang T."/>
            <person name="Liu B."/>
            <person name="Yang B."/>
            <person name="Yin L."/>
            <person name="Li B."/>
            <person name="Zhang Y."/>
            <person name="Zhang S."/>
            <person name="Jiang F."/>
            <person name="Zhang X."/>
            <person name="Ren Y."/>
            <person name="Wang B."/>
            <person name="Wang S."/>
            <person name="Lu Y."/>
            <person name="Wu K."/>
            <person name="Fan W."/>
            <person name="Wang G."/>
        </authorList>
    </citation>
    <scope>NUCLEOTIDE SEQUENCE</scope>
    <source>
        <strain evidence="2">12Hb</strain>
    </source>
</reference>
<sequence>MIPRRSVIHRKSDLAHSNQIGSWLASRIDINELTKASVIHTPWVEHAVRTLPVKLDDKKMRKKLEDIVEELDDFTKISIKRFITNKDPNFQEAKCYVSEVMKPEKILDLIENNSIIWTHNVFRFIQKLNHKYLDADIFSNVELLRTEENFFQPTKLQKHLFTILDEYEATRLTPYYNEIVDYINHTEHFKDVEMKKMKRYLALSNQYIKGYILNILTATIKKFIKVFTDPDLTPYLELSVHYNDGSLEIKPSVKRIKQLHRSVLRKIASLCNTWEPLGHQFNKPSKNKLSIKHQDDFLAAQETVMLANIEKLLSPIMQKFHFQEQELSEISETFFNDKMTIQNEEHTNKNSKFWIMWQDKFEAINEVDFIGIFRLDQQPMKTTLLALVKLQTTQAFCDLIYKHLDLNLKIRKETFSVKDRCRKIPRCSEELVAVAKYMHTCSTQWIQGLRLRTIYLLKLTTELMDVVEVPSDHTNLVCGTISLLNSIKSSFREFMQMFIATKDEMEERLRTTTEELNRDLEDFGNNYLEAFNYFDKKTHMLSYVQYCSKYLRAIEKFDERVAWINKEESLLNIVLSTYPELDEIKMIVFPLTKLIIVVFKWLRTYTCYMDGPFEPATFEGVEQVVEENSK</sequence>
<dbReference type="GO" id="GO:0030286">
    <property type="term" value="C:dynein complex"/>
    <property type="evidence" value="ECO:0007669"/>
    <property type="project" value="InterPro"/>
</dbReference>
<keyword evidence="3" id="KW-1185">Reference proteome</keyword>
<name>A0A8S9Y7A8_APOLU</name>
<dbReference type="GO" id="GO:0051959">
    <property type="term" value="F:dynein light intermediate chain binding"/>
    <property type="evidence" value="ECO:0007669"/>
    <property type="project" value="InterPro"/>
</dbReference>
<dbReference type="Proteomes" id="UP000466442">
    <property type="component" value="Linkage Group LG1"/>
</dbReference>
<feature type="coiled-coil region" evidence="1">
    <location>
        <begin position="495"/>
        <end position="522"/>
    </location>
</feature>
<gene>
    <name evidence="2" type="ORF">GE061_000546</name>
</gene>